<feature type="region of interest" description="Disordered" evidence="1">
    <location>
        <begin position="300"/>
        <end position="332"/>
    </location>
</feature>
<feature type="region of interest" description="Disordered" evidence="1">
    <location>
        <begin position="1"/>
        <end position="22"/>
    </location>
</feature>
<feature type="region of interest" description="Disordered" evidence="1">
    <location>
        <begin position="815"/>
        <end position="838"/>
    </location>
</feature>
<dbReference type="AlphaFoldDB" id="A0A0M9G9G0"/>
<name>A0A0M9G9G0_LEPPY</name>
<protein>
    <submittedName>
        <fullName evidence="2">Uncharacterized protein</fullName>
    </submittedName>
</protein>
<dbReference type="OrthoDB" id="264874at2759"/>
<feature type="compositionally biased region" description="Polar residues" evidence="1">
    <location>
        <begin position="147"/>
        <end position="157"/>
    </location>
</feature>
<sequence length="857" mass="94202">MMVPPSRASSNSLFQDVPRGNKLDMTSPGNGLFGTSAAAAPRAGRYSNVSCAFVSYRGSACSLADYVEDDDPSAAVLRGDSDFSGMTPSASSNAFGRSGRNGEAQTTIPKRKPPHLFKRLANELRWMHNNFKYGYHSGYTPKHHQQDSPGFLTTPQTTRDDFGVPEDEEELLTMSVRSSLRRSSRSQSAVTSARESGKRTTAAASAESGARHGLQKTRWHTMENGEVEAIRMPRVPRTTPDPYAPPDCCYVVRHCKRETDAAGEASRSASCSSAARRKLGPSVDSAEEVTLPDAYFSGSMMSYTDSDGDDHDSLNSSSSERVREDDSSDLEEGATMGACLSDRQRASDDTLNDLAAKSGRRRSDAAFNDGYDEFLCGVAQLQRQVHKLEQHTSQLRELYAREQKARLHCKSKGQHLSWTRTMEAANTIQFWRVKVTLLRHFESQYVNAVRRLQQELPLVDPASETAFLSTLYKKVEDVSSPLMQSRRRFVQSSRVIAAQRKHLRALGEQLQSCWQTNANLREELRQFEQWEMRNPHDTFAVAGMDAEHFIASLPPRISAYALCSDFARTSPPSPHDTDDASTPRLLLTAQNLSPSSDDDNAHVAPQATEATDAISKSTLLGRATGDAAPLASCIKTTAADVASSEAARPVSPLSSKRLKYVIQSATFDTDDTAATADAHANSTSGRQSHRCSSASRTTTPMAGAVSSFESQQRRRRERHVTFALEPEVLDARPRFSAHGRTIELLEHICRDKQVQWSGLTLLQAALDERNGELAAMQASCKEQPEEEEEQPELLARAVTATPICANMQNFHCASEPHETDPDSVFKPPSDSASLEKTKSTGKCCKVKPNECAQCVVM</sequence>
<evidence type="ECO:0000313" key="3">
    <source>
        <dbReference type="Proteomes" id="UP000037923"/>
    </source>
</evidence>
<feature type="compositionally biased region" description="Polar residues" evidence="1">
    <location>
        <begin position="681"/>
        <end position="700"/>
    </location>
</feature>
<feature type="region of interest" description="Disordered" evidence="1">
    <location>
        <begin position="263"/>
        <end position="286"/>
    </location>
</feature>
<dbReference type="VEuPathDB" id="TriTrypDB:LpyrH10_02_6260"/>
<feature type="region of interest" description="Disordered" evidence="1">
    <location>
        <begin position="78"/>
        <end position="114"/>
    </location>
</feature>
<feature type="region of interest" description="Disordered" evidence="1">
    <location>
        <begin position="677"/>
        <end position="714"/>
    </location>
</feature>
<evidence type="ECO:0000313" key="2">
    <source>
        <dbReference type="EMBL" id="KPA85319.1"/>
    </source>
</evidence>
<evidence type="ECO:0000256" key="1">
    <source>
        <dbReference type="SAM" id="MobiDB-lite"/>
    </source>
</evidence>
<feature type="region of interest" description="Disordered" evidence="1">
    <location>
        <begin position="590"/>
        <end position="609"/>
    </location>
</feature>
<feature type="compositionally biased region" description="Low complexity" evidence="1">
    <location>
        <begin position="263"/>
        <end position="274"/>
    </location>
</feature>
<dbReference type="GeneID" id="26901947"/>
<comment type="caution">
    <text evidence="2">The sequence shown here is derived from an EMBL/GenBank/DDBJ whole genome shotgun (WGS) entry which is preliminary data.</text>
</comment>
<reference evidence="2 3" key="1">
    <citation type="submission" date="2015-07" db="EMBL/GenBank/DDBJ databases">
        <title>High-quality genome of monoxenous trypanosomatid Leptomonas pyrrhocoris.</title>
        <authorList>
            <person name="Flegontov P."/>
            <person name="Butenko A."/>
            <person name="Firsov S."/>
            <person name="Vlcek C."/>
            <person name="Logacheva M.D."/>
            <person name="Field M."/>
            <person name="Filatov D."/>
            <person name="Flegontova O."/>
            <person name="Gerasimov E."/>
            <person name="Jackson A.P."/>
            <person name="Kelly S."/>
            <person name="Opperdoes F."/>
            <person name="O'Reilly A."/>
            <person name="Votypka J."/>
            <person name="Yurchenko V."/>
            <person name="Lukes J."/>
        </authorList>
    </citation>
    <scope>NUCLEOTIDE SEQUENCE [LARGE SCALE GENOMIC DNA]</scope>
    <source>
        <strain evidence="2">H10</strain>
    </source>
</reference>
<dbReference type="EMBL" id="LGTL01000002">
    <property type="protein sequence ID" value="KPA85319.1"/>
    <property type="molecule type" value="Genomic_DNA"/>
</dbReference>
<organism evidence="2 3">
    <name type="scientific">Leptomonas pyrrhocoris</name>
    <name type="common">Firebug parasite</name>
    <dbReference type="NCBI Taxonomy" id="157538"/>
    <lineage>
        <taxon>Eukaryota</taxon>
        <taxon>Discoba</taxon>
        <taxon>Euglenozoa</taxon>
        <taxon>Kinetoplastea</taxon>
        <taxon>Metakinetoplastina</taxon>
        <taxon>Trypanosomatida</taxon>
        <taxon>Trypanosomatidae</taxon>
        <taxon>Leishmaniinae</taxon>
        <taxon>Leptomonas</taxon>
    </lineage>
</organism>
<feature type="compositionally biased region" description="Polar residues" evidence="1">
    <location>
        <begin position="84"/>
        <end position="95"/>
    </location>
</feature>
<dbReference type="OMA" id="HLSWTRT"/>
<gene>
    <name evidence="2" type="ORF">ABB37_01652</name>
</gene>
<dbReference type="Proteomes" id="UP000037923">
    <property type="component" value="Unassembled WGS sequence"/>
</dbReference>
<feature type="compositionally biased region" description="Basic and acidic residues" evidence="1">
    <location>
        <begin position="220"/>
        <end position="231"/>
    </location>
</feature>
<keyword evidence="3" id="KW-1185">Reference proteome</keyword>
<feature type="region of interest" description="Disordered" evidence="1">
    <location>
        <begin position="138"/>
        <end position="246"/>
    </location>
</feature>
<proteinExistence type="predicted"/>
<accession>A0A0M9G9G0</accession>
<dbReference type="RefSeq" id="XP_015663758.1">
    <property type="nucleotide sequence ID" value="XM_015798238.1"/>
</dbReference>